<dbReference type="AlphaFoldDB" id="A0A7C4RQ89"/>
<protein>
    <recommendedName>
        <fullName evidence="4">SPOR domain-containing protein</fullName>
    </recommendedName>
</protein>
<evidence type="ECO:0000256" key="1">
    <source>
        <dbReference type="SAM" id="MobiDB-lite"/>
    </source>
</evidence>
<feature type="compositionally biased region" description="Polar residues" evidence="1">
    <location>
        <begin position="190"/>
        <end position="201"/>
    </location>
</feature>
<name>A0A7C4RQ89_9BACT</name>
<keyword evidence="2" id="KW-0812">Transmembrane</keyword>
<feature type="compositionally biased region" description="Low complexity" evidence="1">
    <location>
        <begin position="115"/>
        <end position="124"/>
    </location>
</feature>
<evidence type="ECO:0008006" key="4">
    <source>
        <dbReference type="Google" id="ProtNLM"/>
    </source>
</evidence>
<evidence type="ECO:0000313" key="3">
    <source>
        <dbReference type="EMBL" id="HGU31272.1"/>
    </source>
</evidence>
<feature type="transmembrane region" description="Helical" evidence="2">
    <location>
        <begin position="21"/>
        <end position="43"/>
    </location>
</feature>
<proteinExistence type="predicted"/>
<gene>
    <name evidence="3" type="ORF">ENS29_00275</name>
</gene>
<evidence type="ECO:0000256" key="2">
    <source>
        <dbReference type="SAM" id="Phobius"/>
    </source>
</evidence>
<dbReference type="EMBL" id="DSUH01000009">
    <property type="protein sequence ID" value="HGU31272.1"/>
    <property type="molecule type" value="Genomic_DNA"/>
</dbReference>
<sequence length="297" mass="31408">MNGFNENPSRLANRAQTSILVMARIVSTAVMATVIFVVGIFIGRATVPALFEKDRTEQLLARIAQEVQDRKQMLDQLRLKTPAPQVQYPDEFRKESAQGFVPEVKTSPSSPPVPVASQTAKPAAPAQPPTMENPAIATPSAGGNRPMNSVSAPVTETAALEKASVRTPQPPVAAPPGMTTKTEKPLEPMKQQQAAASTQGAVSKPQEPVVTVAAGSTAKPGTGGSLKAMLYSRKTADDLAATIRKKGHTPIVQPRMTRSGVRYEVAVSGVGSVEEVTQLAKTIRQTHPEAEISTGGF</sequence>
<keyword evidence="2" id="KW-1133">Transmembrane helix</keyword>
<keyword evidence="2" id="KW-0472">Membrane</keyword>
<accession>A0A7C4RQ89</accession>
<comment type="caution">
    <text evidence="3">The sequence shown here is derived from an EMBL/GenBank/DDBJ whole genome shotgun (WGS) entry which is preliminary data.</text>
</comment>
<organism evidence="3">
    <name type="scientific">Desulfatirhabdium butyrativorans</name>
    <dbReference type="NCBI Taxonomy" id="340467"/>
    <lineage>
        <taxon>Bacteria</taxon>
        <taxon>Pseudomonadati</taxon>
        <taxon>Thermodesulfobacteriota</taxon>
        <taxon>Desulfobacteria</taxon>
        <taxon>Desulfobacterales</taxon>
        <taxon>Desulfatirhabdiaceae</taxon>
        <taxon>Desulfatirhabdium</taxon>
    </lineage>
</organism>
<feature type="region of interest" description="Disordered" evidence="1">
    <location>
        <begin position="102"/>
        <end position="207"/>
    </location>
</feature>
<reference evidence="3" key="1">
    <citation type="journal article" date="2020" name="mSystems">
        <title>Genome- and Community-Level Interaction Insights into Carbon Utilization and Element Cycling Functions of Hydrothermarchaeota in Hydrothermal Sediment.</title>
        <authorList>
            <person name="Zhou Z."/>
            <person name="Liu Y."/>
            <person name="Xu W."/>
            <person name="Pan J."/>
            <person name="Luo Z.H."/>
            <person name="Li M."/>
        </authorList>
    </citation>
    <scope>NUCLEOTIDE SEQUENCE [LARGE SCALE GENOMIC DNA]</scope>
    <source>
        <strain evidence="3">SpSt-477</strain>
    </source>
</reference>